<evidence type="ECO:0000256" key="2">
    <source>
        <dbReference type="SAM" id="Phobius"/>
    </source>
</evidence>
<dbReference type="InterPro" id="IPR000045">
    <property type="entry name" value="Prepilin_IV_endopep_pep"/>
</dbReference>
<reference evidence="4" key="2">
    <citation type="submission" date="2021-04" db="EMBL/GenBank/DDBJ databases">
        <authorList>
            <person name="Gilroy R."/>
        </authorList>
    </citation>
    <scope>NUCLEOTIDE SEQUENCE</scope>
    <source>
        <strain evidence="4">ChiHjej8B7-3636</strain>
    </source>
</reference>
<evidence type="ECO:0000313" key="5">
    <source>
        <dbReference type="Proteomes" id="UP000824220"/>
    </source>
</evidence>
<name>A0A9D2H2K4_9MICO</name>
<dbReference type="GO" id="GO:0005886">
    <property type="term" value="C:plasma membrane"/>
    <property type="evidence" value="ECO:0007669"/>
    <property type="project" value="TreeGrafter"/>
</dbReference>
<dbReference type="AlphaFoldDB" id="A0A9D2H2K4"/>
<dbReference type="Gene3D" id="1.20.120.1220">
    <property type="match status" value="1"/>
</dbReference>
<dbReference type="Proteomes" id="UP000824220">
    <property type="component" value="Unassembled WGS sequence"/>
</dbReference>
<feature type="transmembrane region" description="Helical" evidence="2">
    <location>
        <begin position="64"/>
        <end position="85"/>
    </location>
</feature>
<gene>
    <name evidence="4" type="ORF">H9800_01190</name>
</gene>
<reference evidence="4" key="1">
    <citation type="journal article" date="2021" name="PeerJ">
        <title>Extensive microbial diversity within the chicken gut microbiome revealed by metagenomics and culture.</title>
        <authorList>
            <person name="Gilroy R."/>
            <person name="Ravi A."/>
            <person name="Getino M."/>
            <person name="Pursley I."/>
            <person name="Horton D.L."/>
            <person name="Alikhan N.F."/>
            <person name="Baker D."/>
            <person name="Gharbi K."/>
            <person name="Hall N."/>
            <person name="Watson M."/>
            <person name="Adriaenssens E.M."/>
            <person name="Foster-Nyarko E."/>
            <person name="Jarju S."/>
            <person name="Secka A."/>
            <person name="Antonio M."/>
            <person name="Oren A."/>
            <person name="Chaudhuri R.R."/>
            <person name="La Ragione R."/>
            <person name="Hildebrand F."/>
            <person name="Pallen M.J."/>
        </authorList>
    </citation>
    <scope>NUCLEOTIDE SEQUENCE</scope>
    <source>
        <strain evidence="4">ChiHjej8B7-3636</strain>
    </source>
</reference>
<dbReference type="PANTHER" id="PTHR30487:SF0">
    <property type="entry name" value="PREPILIN LEADER PEPTIDASE_N-METHYLTRANSFERASE-RELATED"/>
    <property type="match status" value="1"/>
</dbReference>
<dbReference type="GO" id="GO:0004190">
    <property type="term" value="F:aspartic-type endopeptidase activity"/>
    <property type="evidence" value="ECO:0007669"/>
    <property type="project" value="InterPro"/>
</dbReference>
<sequence>MPIVRRVPDSLMIVAQVGFSVVGAWLTHIDIREHRLPNRILAPTTACLLLLCGASTAFGGSAEALVRAIAGAAILGSAYLALWAGSRGGLGGGDVKLAVPIGILLAWDGWLALVAGSALAFVVGGLWAIGVLATGRGTRDSRIPFGPCMVLGCLLGLCLT</sequence>
<evidence type="ECO:0000313" key="4">
    <source>
        <dbReference type="EMBL" id="HJA03463.1"/>
    </source>
</evidence>
<dbReference type="PANTHER" id="PTHR30487">
    <property type="entry name" value="TYPE 4 PREPILIN-LIKE PROTEINS LEADER PEPTIDE-PROCESSING ENZYME"/>
    <property type="match status" value="1"/>
</dbReference>
<dbReference type="Pfam" id="PF01478">
    <property type="entry name" value="Peptidase_A24"/>
    <property type="match status" value="1"/>
</dbReference>
<feature type="domain" description="Prepilin type IV endopeptidase peptidase" evidence="3">
    <location>
        <begin position="22"/>
        <end position="123"/>
    </location>
</feature>
<dbReference type="EMBL" id="DXAM01000018">
    <property type="protein sequence ID" value="HJA03463.1"/>
    <property type="molecule type" value="Genomic_DNA"/>
</dbReference>
<feature type="transmembrane region" description="Helical" evidence="2">
    <location>
        <begin position="97"/>
        <end position="130"/>
    </location>
</feature>
<keyword evidence="2" id="KW-0812">Transmembrane</keyword>
<feature type="transmembrane region" description="Helical" evidence="2">
    <location>
        <begin position="12"/>
        <end position="28"/>
    </location>
</feature>
<keyword evidence="2" id="KW-0472">Membrane</keyword>
<proteinExistence type="inferred from homology"/>
<keyword evidence="2" id="KW-1133">Transmembrane helix</keyword>
<comment type="similarity">
    <text evidence="1">Belongs to the peptidase A24 family.</text>
</comment>
<accession>A0A9D2H2K4</accession>
<organism evidence="4 5">
    <name type="scientific">Candidatus Microbacterium stercoravium</name>
    <dbReference type="NCBI Taxonomy" id="2838697"/>
    <lineage>
        <taxon>Bacteria</taxon>
        <taxon>Bacillati</taxon>
        <taxon>Actinomycetota</taxon>
        <taxon>Actinomycetes</taxon>
        <taxon>Micrococcales</taxon>
        <taxon>Microbacteriaceae</taxon>
        <taxon>Microbacterium</taxon>
    </lineage>
</organism>
<feature type="transmembrane region" description="Helical" evidence="2">
    <location>
        <begin position="40"/>
        <end position="58"/>
    </location>
</feature>
<evidence type="ECO:0000256" key="1">
    <source>
        <dbReference type="ARBA" id="ARBA00005801"/>
    </source>
</evidence>
<dbReference type="InterPro" id="IPR050882">
    <property type="entry name" value="Prepilin_peptidase/N-MTase"/>
</dbReference>
<protein>
    <submittedName>
        <fullName evidence="4">A24 family peptidase</fullName>
    </submittedName>
</protein>
<evidence type="ECO:0000259" key="3">
    <source>
        <dbReference type="Pfam" id="PF01478"/>
    </source>
</evidence>
<comment type="caution">
    <text evidence="4">The sequence shown here is derived from an EMBL/GenBank/DDBJ whole genome shotgun (WGS) entry which is preliminary data.</text>
</comment>
<dbReference type="GO" id="GO:0006465">
    <property type="term" value="P:signal peptide processing"/>
    <property type="evidence" value="ECO:0007669"/>
    <property type="project" value="TreeGrafter"/>
</dbReference>